<feature type="region of interest" description="Disordered" evidence="1">
    <location>
        <begin position="268"/>
        <end position="293"/>
    </location>
</feature>
<evidence type="ECO:0000313" key="3">
    <source>
        <dbReference type="Proteomes" id="UP000219167"/>
    </source>
</evidence>
<dbReference type="InterPro" id="IPR009282">
    <property type="entry name" value="DUF937"/>
</dbReference>
<dbReference type="AlphaFoldDB" id="A0A285TZA9"/>
<dbReference type="Proteomes" id="UP000219167">
    <property type="component" value="Unassembled WGS sequence"/>
</dbReference>
<reference evidence="2 3" key="1">
    <citation type="submission" date="2017-08" db="EMBL/GenBank/DDBJ databases">
        <authorList>
            <person name="de Groot N.N."/>
        </authorList>
    </citation>
    <scope>NUCLEOTIDE SEQUENCE [LARGE SCALE GENOMIC DNA]</scope>
    <source>
        <strain evidence="2 3">JC85</strain>
    </source>
</reference>
<sequence>MIALYDLMLKAQNGSALDVMAKQFGLAQKQANEAISALMPAFSEGMKRSTMNPYDFGGFMKALSSGDHVKYFEDVTKAFSPKGIEAGNDLLGQFFGSKDVSRAIAAQAAQMTGIGQEIYKQMLPVVANTLMGGLFKQSMAPFLGATQPGMDNPWAAAMQQWMEATGMAKKPEPQGVPFANPFDNPFTQAFFGTGGEKKAPQDPFADNPFAKAFSDMMTAMSGGKAEGPPTPEKGTTPADSLTSFVNTLFDAGLEMQKDYQKNIENIFNTMSKTPESDATPKADPKKGAPDIDK</sequence>
<feature type="compositionally biased region" description="Basic and acidic residues" evidence="1">
    <location>
        <begin position="274"/>
        <end position="293"/>
    </location>
</feature>
<keyword evidence="3" id="KW-1185">Reference proteome</keyword>
<dbReference type="EMBL" id="OBQD01000001">
    <property type="protein sequence ID" value="SOC34919.1"/>
    <property type="molecule type" value="Genomic_DNA"/>
</dbReference>
<evidence type="ECO:0000313" key="2">
    <source>
        <dbReference type="EMBL" id="SOC34919.1"/>
    </source>
</evidence>
<organism evidence="2 3">
    <name type="scientific">Rhizobium subbaraonis</name>
    <dbReference type="NCBI Taxonomy" id="908946"/>
    <lineage>
        <taxon>Bacteria</taxon>
        <taxon>Pseudomonadati</taxon>
        <taxon>Pseudomonadota</taxon>
        <taxon>Alphaproteobacteria</taxon>
        <taxon>Hyphomicrobiales</taxon>
        <taxon>Rhizobiaceae</taxon>
        <taxon>Rhizobium/Agrobacterium group</taxon>
        <taxon>Rhizobium</taxon>
    </lineage>
</organism>
<proteinExistence type="predicted"/>
<feature type="region of interest" description="Disordered" evidence="1">
    <location>
        <begin position="219"/>
        <end position="240"/>
    </location>
</feature>
<evidence type="ECO:0000256" key="1">
    <source>
        <dbReference type="SAM" id="MobiDB-lite"/>
    </source>
</evidence>
<accession>A0A285TZA9</accession>
<gene>
    <name evidence="2" type="ORF">SAMN05892877_10195</name>
</gene>
<dbReference type="OrthoDB" id="5526542at2"/>
<protein>
    <recommendedName>
        <fullName evidence="4">DUF937 domain-containing protein</fullName>
    </recommendedName>
</protein>
<dbReference type="Pfam" id="PF06078">
    <property type="entry name" value="DUF937"/>
    <property type="match status" value="1"/>
</dbReference>
<evidence type="ECO:0008006" key="4">
    <source>
        <dbReference type="Google" id="ProtNLM"/>
    </source>
</evidence>
<dbReference type="RefSeq" id="WP_097135370.1">
    <property type="nucleotide sequence ID" value="NZ_OBQD01000001.1"/>
</dbReference>
<name>A0A285TZA9_9HYPH</name>